<protein>
    <submittedName>
        <fullName evidence="2">Regulator of microtubule dynamics protein 2-like</fullName>
    </submittedName>
</protein>
<dbReference type="Proteomes" id="UP001059041">
    <property type="component" value="Linkage Group LG9"/>
</dbReference>
<gene>
    <name evidence="2" type="ORF">IRJ41_006863</name>
</gene>
<comment type="caution">
    <text evidence="2">The sequence shown here is derived from an EMBL/GenBank/DDBJ whole genome shotgun (WGS) entry which is preliminary data.</text>
</comment>
<feature type="compositionally biased region" description="Basic and acidic residues" evidence="1">
    <location>
        <begin position="78"/>
        <end position="90"/>
    </location>
</feature>
<dbReference type="AlphaFoldDB" id="A0A9W7WNE5"/>
<evidence type="ECO:0000256" key="1">
    <source>
        <dbReference type="SAM" id="MobiDB-lite"/>
    </source>
</evidence>
<sequence>MTQEDSRALAGAEGINLAVVSFPGADGGKVHQVDSHVEVLDRLDVLIKCVSELKEEVRALKDGVSHLQHIVRDQLRGRSGEDVGARRQSSEDLESEGGPVKEPVDELTALLEKADRLHSCNGREKAQGLDLLIEKKEEYNEKCQYLWRLSRAYADAHDFAADLAEKKSCVANGNHIF</sequence>
<dbReference type="EMBL" id="JAFHDT010000009">
    <property type="protein sequence ID" value="KAI7805403.1"/>
    <property type="molecule type" value="Genomic_DNA"/>
</dbReference>
<dbReference type="Pfam" id="PF21033">
    <property type="entry name" value="RMD1-3"/>
    <property type="match status" value="1"/>
</dbReference>
<dbReference type="OrthoDB" id="8942782at2759"/>
<dbReference type="InterPro" id="IPR049039">
    <property type="entry name" value="RMD1-3_a_helical_rpt"/>
</dbReference>
<proteinExistence type="predicted"/>
<reference evidence="2" key="1">
    <citation type="submission" date="2021-02" db="EMBL/GenBank/DDBJ databases">
        <title>Comparative genomics reveals that relaxation of natural selection precedes convergent phenotypic evolution of cavefish.</title>
        <authorList>
            <person name="Peng Z."/>
        </authorList>
    </citation>
    <scope>NUCLEOTIDE SEQUENCE</scope>
    <source>
        <tissue evidence="2">Muscle</tissue>
    </source>
</reference>
<keyword evidence="3" id="KW-1185">Reference proteome</keyword>
<feature type="region of interest" description="Disordered" evidence="1">
    <location>
        <begin position="78"/>
        <end position="101"/>
    </location>
</feature>
<accession>A0A9W7WNE5</accession>
<organism evidence="2 3">
    <name type="scientific">Triplophysa rosa</name>
    <name type="common">Cave loach</name>
    <dbReference type="NCBI Taxonomy" id="992332"/>
    <lineage>
        <taxon>Eukaryota</taxon>
        <taxon>Metazoa</taxon>
        <taxon>Chordata</taxon>
        <taxon>Craniata</taxon>
        <taxon>Vertebrata</taxon>
        <taxon>Euteleostomi</taxon>
        <taxon>Actinopterygii</taxon>
        <taxon>Neopterygii</taxon>
        <taxon>Teleostei</taxon>
        <taxon>Ostariophysi</taxon>
        <taxon>Cypriniformes</taxon>
        <taxon>Nemacheilidae</taxon>
        <taxon>Triplophysa</taxon>
    </lineage>
</organism>
<name>A0A9W7WNE5_TRIRA</name>
<evidence type="ECO:0000313" key="2">
    <source>
        <dbReference type="EMBL" id="KAI7805403.1"/>
    </source>
</evidence>
<evidence type="ECO:0000313" key="3">
    <source>
        <dbReference type="Proteomes" id="UP001059041"/>
    </source>
</evidence>